<name>A0A5B7G3U9_PORTR</name>
<sequence length="67" mass="7600">MNNTNPFKANLFTTTRVCSGLDELVKHLHPTQERLYDSLYSLLITRCSGKSSALHDTCKNILTMVEK</sequence>
<dbReference type="Proteomes" id="UP000324222">
    <property type="component" value="Unassembled WGS sequence"/>
</dbReference>
<proteinExistence type="predicted"/>
<dbReference type="AlphaFoldDB" id="A0A5B7G3U9"/>
<dbReference type="EMBL" id="VSRR010009986">
    <property type="protein sequence ID" value="MPC51154.1"/>
    <property type="molecule type" value="Genomic_DNA"/>
</dbReference>
<evidence type="ECO:0000313" key="2">
    <source>
        <dbReference type="Proteomes" id="UP000324222"/>
    </source>
</evidence>
<reference evidence="1 2" key="1">
    <citation type="submission" date="2019-05" db="EMBL/GenBank/DDBJ databases">
        <title>Another draft genome of Portunus trituberculatus and its Hox gene families provides insights of decapod evolution.</title>
        <authorList>
            <person name="Jeong J.-H."/>
            <person name="Song I."/>
            <person name="Kim S."/>
            <person name="Choi T."/>
            <person name="Kim D."/>
            <person name="Ryu S."/>
            <person name="Kim W."/>
        </authorList>
    </citation>
    <scope>NUCLEOTIDE SEQUENCE [LARGE SCALE GENOMIC DNA]</scope>
    <source>
        <tissue evidence="1">Muscle</tissue>
    </source>
</reference>
<accession>A0A5B7G3U9</accession>
<comment type="caution">
    <text evidence="1">The sequence shown here is derived from an EMBL/GenBank/DDBJ whole genome shotgun (WGS) entry which is preliminary data.</text>
</comment>
<keyword evidence="2" id="KW-1185">Reference proteome</keyword>
<gene>
    <name evidence="1" type="ORF">E2C01_044994</name>
</gene>
<protein>
    <submittedName>
        <fullName evidence="1">Uncharacterized protein</fullName>
    </submittedName>
</protein>
<evidence type="ECO:0000313" key="1">
    <source>
        <dbReference type="EMBL" id="MPC51154.1"/>
    </source>
</evidence>
<organism evidence="1 2">
    <name type="scientific">Portunus trituberculatus</name>
    <name type="common">Swimming crab</name>
    <name type="synonym">Neptunus trituberculatus</name>
    <dbReference type="NCBI Taxonomy" id="210409"/>
    <lineage>
        <taxon>Eukaryota</taxon>
        <taxon>Metazoa</taxon>
        <taxon>Ecdysozoa</taxon>
        <taxon>Arthropoda</taxon>
        <taxon>Crustacea</taxon>
        <taxon>Multicrustacea</taxon>
        <taxon>Malacostraca</taxon>
        <taxon>Eumalacostraca</taxon>
        <taxon>Eucarida</taxon>
        <taxon>Decapoda</taxon>
        <taxon>Pleocyemata</taxon>
        <taxon>Brachyura</taxon>
        <taxon>Eubrachyura</taxon>
        <taxon>Portunoidea</taxon>
        <taxon>Portunidae</taxon>
        <taxon>Portuninae</taxon>
        <taxon>Portunus</taxon>
    </lineage>
</organism>